<keyword evidence="2" id="KW-1185">Reference proteome</keyword>
<sequence>MSHSENHWRMQLNNYLQGNGGTKMLSWEVYPSGPSHEVIWTATVFIRGAPYARCVSSRQNAAMEEAARQTLQTLRQLEVQAAASYTRAY</sequence>
<name>A0ACB8UG86_9APHY</name>
<reference evidence="1" key="1">
    <citation type="journal article" date="2021" name="Environ. Microbiol.">
        <title>Gene family expansions and transcriptome signatures uncover fungal adaptations to wood decay.</title>
        <authorList>
            <person name="Hage H."/>
            <person name="Miyauchi S."/>
            <person name="Viragh M."/>
            <person name="Drula E."/>
            <person name="Min B."/>
            <person name="Chaduli D."/>
            <person name="Navarro D."/>
            <person name="Favel A."/>
            <person name="Norest M."/>
            <person name="Lesage-Meessen L."/>
            <person name="Balint B."/>
            <person name="Merenyi Z."/>
            <person name="de Eugenio L."/>
            <person name="Morin E."/>
            <person name="Martinez A.T."/>
            <person name="Baldrian P."/>
            <person name="Stursova M."/>
            <person name="Martinez M.J."/>
            <person name="Novotny C."/>
            <person name="Magnuson J.K."/>
            <person name="Spatafora J.W."/>
            <person name="Maurice S."/>
            <person name="Pangilinan J."/>
            <person name="Andreopoulos W."/>
            <person name="LaButti K."/>
            <person name="Hundley H."/>
            <person name="Na H."/>
            <person name="Kuo A."/>
            <person name="Barry K."/>
            <person name="Lipzen A."/>
            <person name="Henrissat B."/>
            <person name="Riley R."/>
            <person name="Ahrendt S."/>
            <person name="Nagy L.G."/>
            <person name="Grigoriev I.V."/>
            <person name="Martin F."/>
            <person name="Rosso M.N."/>
        </authorList>
    </citation>
    <scope>NUCLEOTIDE SEQUENCE</scope>
    <source>
        <strain evidence="1">CBS 384.51</strain>
    </source>
</reference>
<dbReference type="Proteomes" id="UP001055072">
    <property type="component" value="Unassembled WGS sequence"/>
</dbReference>
<dbReference type="EMBL" id="MU274902">
    <property type="protein sequence ID" value="KAI0093291.1"/>
    <property type="molecule type" value="Genomic_DNA"/>
</dbReference>
<evidence type="ECO:0000313" key="2">
    <source>
        <dbReference type="Proteomes" id="UP001055072"/>
    </source>
</evidence>
<protein>
    <submittedName>
        <fullName evidence="1">Uncharacterized protein</fullName>
    </submittedName>
</protein>
<accession>A0ACB8UG86</accession>
<comment type="caution">
    <text evidence="1">The sequence shown here is derived from an EMBL/GenBank/DDBJ whole genome shotgun (WGS) entry which is preliminary data.</text>
</comment>
<gene>
    <name evidence="1" type="ORF">BDY19DRAFT_419360</name>
</gene>
<evidence type="ECO:0000313" key="1">
    <source>
        <dbReference type="EMBL" id="KAI0093291.1"/>
    </source>
</evidence>
<organism evidence="1 2">
    <name type="scientific">Irpex rosettiformis</name>
    <dbReference type="NCBI Taxonomy" id="378272"/>
    <lineage>
        <taxon>Eukaryota</taxon>
        <taxon>Fungi</taxon>
        <taxon>Dikarya</taxon>
        <taxon>Basidiomycota</taxon>
        <taxon>Agaricomycotina</taxon>
        <taxon>Agaricomycetes</taxon>
        <taxon>Polyporales</taxon>
        <taxon>Irpicaceae</taxon>
        <taxon>Irpex</taxon>
    </lineage>
</organism>
<proteinExistence type="predicted"/>